<dbReference type="SUPFAM" id="SSF51735">
    <property type="entry name" value="NAD(P)-binding Rossmann-fold domains"/>
    <property type="match status" value="1"/>
</dbReference>
<evidence type="ECO:0000256" key="13">
    <source>
        <dbReference type="ARBA" id="ARBA00048841"/>
    </source>
</evidence>
<dbReference type="InterPro" id="IPR005106">
    <property type="entry name" value="Asp/hSer_DH_NAD-bd"/>
</dbReference>
<proteinExistence type="inferred from homology"/>
<keyword evidence="8 16" id="KW-0791">Threonine biosynthesis</keyword>
<keyword evidence="11" id="KW-0915">Sodium</keyword>
<reference evidence="19 20" key="1">
    <citation type="submission" date="2016-04" db="EMBL/GenBank/DDBJ databases">
        <authorList>
            <person name="Evans L.H."/>
            <person name="Alamgir A."/>
            <person name="Owens N."/>
            <person name="Weber N.D."/>
            <person name="Virtaneva K."/>
            <person name="Barbian K."/>
            <person name="Babar A."/>
            <person name="Rosenke K."/>
        </authorList>
    </citation>
    <scope>NUCLEOTIDE SEQUENCE [LARGE SCALE GENOMIC DNA]</scope>
    <source>
        <strain evidence="19">NIES-2108</strain>
    </source>
</reference>
<dbReference type="InterPro" id="IPR002912">
    <property type="entry name" value="ACT_dom"/>
</dbReference>
<comment type="caution">
    <text evidence="19">The sequence shown here is derived from an EMBL/GenBank/DDBJ whole genome shotgun (WGS) entry which is preliminary data.</text>
</comment>
<dbReference type="InterPro" id="IPR045865">
    <property type="entry name" value="ACT-like_dom_sf"/>
</dbReference>
<comment type="catalytic activity">
    <reaction evidence="13">
        <text>L-homoserine + NADP(+) = L-aspartate 4-semialdehyde + NADPH + H(+)</text>
        <dbReference type="Rhea" id="RHEA:15761"/>
        <dbReference type="ChEBI" id="CHEBI:15378"/>
        <dbReference type="ChEBI" id="CHEBI:57476"/>
        <dbReference type="ChEBI" id="CHEBI:57783"/>
        <dbReference type="ChEBI" id="CHEBI:58349"/>
        <dbReference type="ChEBI" id="CHEBI:537519"/>
        <dbReference type="EC" id="1.1.1.3"/>
    </reaction>
    <physiologicalReaction direction="right-to-left" evidence="13">
        <dbReference type="Rhea" id="RHEA:15763"/>
    </physiologicalReaction>
</comment>
<dbReference type="Pfam" id="PF03447">
    <property type="entry name" value="NAD_binding_3"/>
    <property type="match status" value="1"/>
</dbReference>
<sequence>MGVKLGILGLGTVGTGTVQLLQDSAGRHPLLQEIEIYRVGVRSLDKPRAVELSTEVLTTDLESIVNDPAVDIVVEMMGGLEPARSLILKALSNGKHVVTANKAAIARFGAEIFTTANQAGVYVMLEAAVGGGIPVIQPLKQSLSVNRIHTVTGIVNGTTNYILTRMQTEGSNFNDVLADAQRLGYAEADPTADVDGLDAADKIAILASLGFGGRINLQDVYTEGIRQVSKTDIAYAEKLGFVIKLLAIAKRDTPSSPLSVRVHPTLVPQAHPLASINGVYNAILVEGEPIGQVMFFGPGAGAGATASAVTSDILNLVAVLKTNTAVTNPLLACGHQEYCQIAPMAELITRFYARFLTNDQPGVIGKLGTCFGNYGVSLESIVQTGFQGELAEIVVVTHDVREGNFRQALAEIRDLSAIESIPSLLRVL</sequence>
<dbReference type="FunFam" id="3.30.360.10:FF:000005">
    <property type="entry name" value="Homoserine dehydrogenase"/>
    <property type="match status" value="1"/>
</dbReference>
<dbReference type="EC" id="1.1.1.3" evidence="5 16"/>
<evidence type="ECO:0000256" key="4">
    <source>
        <dbReference type="ARBA" id="ARBA00006753"/>
    </source>
</evidence>
<comment type="similarity">
    <text evidence="4 17">Belongs to the homoserine dehydrogenase family.</text>
</comment>
<keyword evidence="7 16" id="KW-0028">Amino-acid biosynthesis</keyword>
<protein>
    <recommendedName>
        <fullName evidence="6 16">Homoserine dehydrogenase</fullName>
        <ecNumber evidence="5 16">1.1.1.3</ecNumber>
    </recommendedName>
</protein>
<evidence type="ECO:0000256" key="17">
    <source>
        <dbReference type="RuleBase" id="RU004171"/>
    </source>
</evidence>
<comment type="pathway">
    <text evidence="3 16">Amino-acid biosynthesis; L-methionine biosynthesis via de novo pathway; L-homoserine from L-aspartate: step 3/3.</text>
</comment>
<dbReference type="Gene3D" id="3.30.70.260">
    <property type="match status" value="1"/>
</dbReference>
<dbReference type="Proteomes" id="UP000252085">
    <property type="component" value="Unassembled WGS sequence"/>
</dbReference>
<evidence type="ECO:0000256" key="9">
    <source>
        <dbReference type="ARBA" id="ARBA00022857"/>
    </source>
</evidence>
<dbReference type="AlphaFoldDB" id="A0A367REZ4"/>
<evidence type="ECO:0000256" key="14">
    <source>
        <dbReference type="PIRSR" id="PIRSR000098-1"/>
    </source>
</evidence>
<dbReference type="PIRSF" id="PIRSF000098">
    <property type="entry name" value="Homoser_dehydrog"/>
    <property type="match status" value="1"/>
</dbReference>
<evidence type="ECO:0000256" key="16">
    <source>
        <dbReference type="RuleBase" id="RU000579"/>
    </source>
</evidence>
<feature type="domain" description="ACT" evidence="18">
    <location>
        <begin position="352"/>
        <end position="426"/>
    </location>
</feature>
<dbReference type="PROSITE" id="PS51671">
    <property type="entry name" value="ACT"/>
    <property type="match status" value="1"/>
</dbReference>
<feature type="binding site" evidence="15">
    <location>
        <begin position="8"/>
        <end position="15"/>
    </location>
    <ligand>
        <name>NADP(+)</name>
        <dbReference type="ChEBI" id="CHEBI:58349"/>
    </ligand>
</feature>
<dbReference type="GO" id="GO:0009086">
    <property type="term" value="P:methionine biosynthetic process"/>
    <property type="evidence" value="ECO:0007669"/>
    <property type="project" value="UniProtKB-KW"/>
</dbReference>
<dbReference type="InterPro" id="IPR036291">
    <property type="entry name" value="NAD(P)-bd_dom_sf"/>
</dbReference>
<organism evidence="19 20">
    <name type="scientific">Nostoc punctiforme NIES-2108</name>
    <dbReference type="NCBI Taxonomy" id="1356359"/>
    <lineage>
        <taxon>Bacteria</taxon>
        <taxon>Bacillati</taxon>
        <taxon>Cyanobacteriota</taxon>
        <taxon>Cyanophyceae</taxon>
        <taxon>Nostocales</taxon>
        <taxon>Nostocaceae</taxon>
        <taxon>Nostoc</taxon>
    </lineage>
</organism>
<evidence type="ECO:0000256" key="3">
    <source>
        <dbReference type="ARBA" id="ARBA00005062"/>
    </source>
</evidence>
<evidence type="ECO:0000256" key="5">
    <source>
        <dbReference type="ARBA" id="ARBA00013213"/>
    </source>
</evidence>
<dbReference type="SUPFAM" id="SSF55021">
    <property type="entry name" value="ACT-like"/>
    <property type="match status" value="1"/>
</dbReference>
<evidence type="ECO:0000256" key="7">
    <source>
        <dbReference type="ARBA" id="ARBA00022605"/>
    </source>
</evidence>
<keyword evidence="12 16" id="KW-0486">Methionine biosynthesis</keyword>
<dbReference type="GO" id="GO:0004412">
    <property type="term" value="F:homoserine dehydrogenase activity"/>
    <property type="evidence" value="ECO:0007669"/>
    <property type="project" value="UniProtKB-EC"/>
</dbReference>
<dbReference type="PANTHER" id="PTHR43331:SF1">
    <property type="entry name" value="HOMOSERINE DEHYDROGENASE"/>
    <property type="match status" value="1"/>
</dbReference>
<evidence type="ECO:0000256" key="15">
    <source>
        <dbReference type="PIRSR" id="PIRSR000098-2"/>
    </source>
</evidence>
<dbReference type="UniPathway" id="UPA00051">
    <property type="reaction ID" value="UER00465"/>
</dbReference>
<dbReference type="InterPro" id="IPR016204">
    <property type="entry name" value="HDH"/>
</dbReference>
<dbReference type="UniPathway" id="UPA00050">
    <property type="reaction ID" value="UER00063"/>
</dbReference>
<comment type="cofactor">
    <cofactor evidence="1">
        <name>a metal cation</name>
        <dbReference type="ChEBI" id="CHEBI:25213"/>
    </cofactor>
</comment>
<dbReference type="GO" id="GO:0050661">
    <property type="term" value="F:NADP binding"/>
    <property type="evidence" value="ECO:0007669"/>
    <property type="project" value="InterPro"/>
</dbReference>
<dbReference type="SUPFAM" id="SSF55347">
    <property type="entry name" value="Glyceraldehyde-3-phosphate dehydrogenase-like, C-terminal domain"/>
    <property type="match status" value="1"/>
</dbReference>
<dbReference type="Pfam" id="PF00742">
    <property type="entry name" value="Homoserine_dh"/>
    <property type="match status" value="1"/>
</dbReference>
<dbReference type="CDD" id="cd04881">
    <property type="entry name" value="ACT_HSDH-Hom"/>
    <property type="match status" value="1"/>
</dbReference>
<evidence type="ECO:0000259" key="18">
    <source>
        <dbReference type="PROSITE" id="PS51671"/>
    </source>
</evidence>
<dbReference type="Pfam" id="PF01842">
    <property type="entry name" value="ACT"/>
    <property type="match status" value="1"/>
</dbReference>
<dbReference type="Gene3D" id="3.30.360.10">
    <property type="entry name" value="Dihydrodipicolinate Reductase, domain 2"/>
    <property type="match status" value="1"/>
</dbReference>
<evidence type="ECO:0000256" key="6">
    <source>
        <dbReference type="ARBA" id="ARBA00013376"/>
    </source>
</evidence>
<dbReference type="NCBIfam" id="NF004976">
    <property type="entry name" value="PRK06349.1"/>
    <property type="match status" value="1"/>
</dbReference>
<evidence type="ECO:0000256" key="8">
    <source>
        <dbReference type="ARBA" id="ARBA00022697"/>
    </source>
</evidence>
<keyword evidence="10 16" id="KW-0560">Oxidoreductase</keyword>
<dbReference type="PROSITE" id="PS01042">
    <property type="entry name" value="HOMOSER_DHGENASE"/>
    <property type="match status" value="1"/>
</dbReference>
<keyword evidence="9 15" id="KW-0521">NADP</keyword>
<evidence type="ECO:0000313" key="20">
    <source>
        <dbReference type="Proteomes" id="UP000252085"/>
    </source>
</evidence>
<dbReference type="PANTHER" id="PTHR43331">
    <property type="entry name" value="HOMOSERINE DEHYDROGENASE"/>
    <property type="match status" value="1"/>
</dbReference>
<evidence type="ECO:0000256" key="10">
    <source>
        <dbReference type="ARBA" id="ARBA00023002"/>
    </source>
</evidence>
<accession>A0A367REZ4</accession>
<evidence type="ECO:0000256" key="12">
    <source>
        <dbReference type="ARBA" id="ARBA00023167"/>
    </source>
</evidence>
<evidence type="ECO:0000256" key="2">
    <source>
        <dbReference type="ARBA" id="ARBA00005056"/>
    </source>
</evidence>
<dbReference type="InterPro" id="IPR001342">
    <property type="entry name" value="HDH_cat"/>
</dbReference>
<evidence type="ECO:0000256" key="11">
    <source>
        <dbReference type="ARBA" id="ARBA00023053"/>
    </source>
</evidence>
<comment type="pathway">
    <text evidence="2 16">Amino-acid biosynthesis; L-threonine biosynthesis; L-threonine from L-aspartate: step 3/5.</text>
</comment>
<feature type="binding site" evidence="15">
    <location>
        <position position="187"/>
    </location>
    <ligand>
        <name>L-homoserine</name>
        <dbReference type="ChEBI" id="CHEBI:57476"/>
    </ligand>
</feature>
<feature type="active site" description="Proton donor" evidence="14">
    <location>
        <position position="202"/>
    </location>
</feature>
<dbReference type="GO" id="GO:0009088">
    <property type="term" value="P:threonine biosynthetic process"/>
    <property type="evidence" value="ECO:0007669"/>
    <property type="project" value="UniProtKB-UniPathway"/>
</dbReference>
<evidence type="ECO:0000256" key="1">
    <source>
        <dbReference type="ARBA" id="ARBA00001920"/>
    </source>
</evidence>
<dbReference type="Gene3D" id="3.40.50.720">
    <property type="entry name" value="NAD(P)-binding Rossmann-like Domain"/>
    <property type="match status" value="1"/>
</dbReference>
<dbReference type="InterPro" id="IPR019811">
    <property type="entry name" value="HDH_CS"/>
</dbReference>
<dbReference type="EMBL" id="LXQE01000155">
    <property type="protein sequence ID" value="RCJ34629.1"/>
    <property type="molecule type" value="Genomic_DNA"/>
</dbReference>
<evidence type="ECO:0000313" key="19">
    <source>
        <dbReference type="EMBL" id="RCJ34629.1"/>
    </source>
</evidence>
<feature type="binding site" evidence="15">
    <location>
        <position position="102"/>
    </location>
    <ligand>
        <name>NADPH</name>
        <dbReference type="ChEBI" id="CHEBI:57783"/>
    </ligand>
</feature>
<name>A0A367REZ4_NOSPU</name>
<gene>
    <name evidence="19" type="ORF">A6769_22130</name>
</gene>